<dbReference type="STRING" id="1183438.GKIL_1887"/>
<dbReference type="HOGENOM" id="CLU_147162_10_3_3"/>
<protein>
    <submittedName>
        <fullName evidence="2">Plasmid stabilization system protein</fullName>
    </submittedName>
</protein>
<name>U5QGW3_GLOK1</name>
<dbReference type="EMBL" id="CP003587">
    <property type="protein sequence ID" value="AGY58133.1"/>
    <property type="molecule type" value="Genomic_DNA"/>
</dbReference>
<keyword evidence="1" id="KW-1277">Toxin-antitoxin system</keyword>
<gene>
    <name evidence="2" type="ORF">GKIL_1887</name>
</gene>
<keyword evidence="3" id="KW-1185">Reference proteome</keyword>
<sequence length="94" mass="10463">MIIAPEALEDLETIYSGIAADNPAAAVAFVQDLTNQLEKLAVLGITGASREWVSPGLRAFPYRERCFYFRIDDDSFVLLRVLHGKQDVTSQFAE</sequence>
<accession>U5QGW3</accession>
<dbReference type="InterPro" id="IPR007712">
    <property type="entry name" value="RelE/ParE_toxin"/>
</dbReference>
<dbReference type="KEGG" id="glj:GKIL_1887"/>
<evidence type="ECO:0000256" key="1">
    <source>
        <dbReference type="ARBA" id="ARBA00022649"/>
    </source>
</evidence>
<reference evidence="2 3" key="1">
    <citation type="journal article" date="2013" name="PLoS ONE">
        <title>Cultivation and Complete Genome Sequencing of Gloeobacter kilaueensis sp. nov., from a Lava Cave in Kilauea Caldera, Hawai'i.</title>
        <authorList>
            <person name="Saw J.H."/>
            <person name="Schatz M."/>
            <person name="Brown M.V."/>
            <person name="Kunkel D.D."/>
            <person name="Foster J.S."/>
            <person name="Shick H."/>
            <person name="Christensen S."/>
            <person name="Hou S."/>
            <person name="Wan X."/>
            <person name="Donachie S.P."/>
        </authorList>
    </citation>
    <scope>NUCLEOTIDE SEQUENCE [LARGE SCALE GENOMIC DNA]</scope>
    <source>
        <strain evidence="3">JS</strain>
    </source>
</reference>
<proteinExistence type="predicted"/>
<dbReference type="eggNOG" id="COG3668">
    <property type="taxonomic scope" value="Bacteria"/>
</dbReference>
<evidence type="ECO:0000313" key="3">
    <source>
        <dbReference type="Proteomes" id="UP000017396"/>
    </source>
</evidence>
<evidence type="ECO:0000313" key="2">
    <source>
        <dbReference type="EMBL" id="AGY58133.1"/>
    </source>
</evidence>
<dbReference type="InterPro" id="IPR035093">
    <property type="entry name" value="RelE/ParE_toxin_dom_sf"/>
</dbReference>
<dbReference type="Gene3D" id="3.30.2310.20">
    <property type="entry name" value="RelE-like"/>
    <property type="match status" value="1"/>
</dbReference>
<dbReference type="AlphaFoldDB" id="U5QGW3"/>
<dbReference type="Pfam" id="PF05016">
    <property type="entry name" value="ParE_toxin"/>
    <property type="match status" value="1"/>
</dbReference>
<dbReference type="Proteomes" id="UP000017396">
    <property type="component" value="Chromosome"/>
</dbReference>
<organism evidence="2 3">
    <name type="scientific">Gloeobacter kilaueensis (strain ATCC BAA-2537 / CCAP 1431/1 / ULC 316 / JS1)</name>
    <dbReference type="NCBI Taxonomy" id="1183438"/>
    <lineage>
        <taxon>Bacteria</taxon>
        <taxon>Bacillati</taxon>
        <taxon>Cyanobacteriota</taxon>
        <taxon>Cyanophyceae</taxon>
        <taxon>Gloeobacterales</taxon>
        <taxon>Gloeobacteraceae</taxon>
        <taxon>Gloeobacter</taxon>
    </lineage>
</organism>